<keyword evidence="4" id="KW-1185">Reference proteome</keyword>
<dbReference type="Proteomes" id="UP001139700">
    <property type="component" value="Unassembled WGS sequence"/>
</dbReference>
<sequence>MKKLLTLIMSMPLFYIAPALAQVDDSAVIKQMNTQWLQSYPKRDTAALSRILANDFIMISPTGKKLSKADILQNVLTPDQQIINVSIDSTDLQIVNNVGLLTAYTSFVLKDKEKIIKGKNCYSDVYIKRKGTWVAINAHVTLLELK</sequence>
<keyword evidence="1" id="KW-0732">Signal</keyword>
<dbReference type="Gene3D" id="3.10.450.50">
    <property type="match status" value="1"/>
</dbReference>
<evidence type="ECO:0000256" key="1">
    <source>
        <dbReference type="SAM" id="SignalP"/>
    </source>
</evidence>
<dbReference type="SUPFAM" id="SSF54427">
    <property type="entry name" value="NTF2-like"/>
    <property type="match status" value="1"/>
</dbReference>
<dbReference type="EMBL" id="JAJTTA010000002">
    <property type="protein sequence ID" value="MCF0041219.1"/>
    <property type="molecule type" value="Genomic_DNA"/>
</dbReference>
<feature type="chain" id="PRO_5040841708" evidence="1">
    <location>
        <begin position="22"/>
        <end position="146"/>
    </location>
</feature>
<dbReference type="Pfam" id="PF14534">
    <property type="entry name" value="DUF4440"/>
    <property type="match status" value="1"/>
</dbReference>
<feature type="domain" description="DUF4440" evidence="2">
    <location>
        <begin position="29"/>
        <end position="134"/>
    </location>
</feature>
<evidence type="ECO:0000313" key="3">
    <source>
        <dbReference type="EMBL" id="MCF0041219.1"/>
    </source>
</evidence>
<proteinExistence type="predicted"/>
<comment type="caution">
    <text evidence="3">The sequence shown here is derived from an EMBL/GenBank/DDBJ whole genome shotgun (WGS) entry which is preliminary data.</text>
</comment>
<feature type="signal peptide" evidence="1">
    <location>
        <begin position="1"/>
        <end position="21"/>
    </location>
</feature>
<dbReference type="RefSeq" id="WP_234613786.1">
    <property type="nucleotide sequence ID" value="NZ_CP098806.1"/>
</dbReference>
<dbReference type="InterPro" id="IPR032710">
    <property type="entry name" value="NTF2-like_dom_sf"/>
</dbReference>
<gene>
    <name evidence="3" type="ORF">LXM24_14045</name>
</gene>
<name>A0A9X1PBK7_9BACT</name>
<reference evidence="3" key="1">
    <citation type="submission" date="2021-12" db="EMBL/GenBank/DDBJ databases">
        <title>Novel species in genus Dyadobacter.</title>
        <authorList>
            <person name="Ma C."/>
        </authorList>
    </citation>
    <scope>NUCLEOTIDE SEQUENCE</scope>
    <source>
        <strain evidence="3">CY399</strain>
    </source>
</reference>
<organism evidence="3 4">
    <name type="scientific">Dyadobacter fanqingshengii</name>
    <dbReference type="NCBI Taxonomy" id="2906443"/>
    <lineage>
        <taxon>Bacteria</taxon>
        <taxon>Pseudomonadati</taxon>
        <taxon>Bacteroidota</taxon>
        <taxon>Cytophagia</taxon>
        <taxon>Cytophagales</taxon>
        <taxon>Spirosomataceae</taxon>
        <taxon>Dyadobacter</taxon>
    </lineage>
</organism>
<evidence type="ECO:0000313" key="4">
    <source>
        <dbReference type="Proteomes" id="UP001139700"/>
    </source>
</evidence>
<protein>
    <submittedName>
        <fullName evidence="3">Nuclear transport factor 2 family protein</fullName>
    </submittedName>
</protein>
<dbReference type="InterPro" id="IPR027843">
    <property type="entry name" value="DUF4440"/>
</dbReference>
<dbReference type="AlphaFoldDB" id="A0A9X1PBK7"/>
<accession>A0A9X1PBK7</accession>
<evidence type="ECO:0000259" key="2">
    <source>
        <dbReference type="Pfam" id="PF14534"/>
    </source>
</evidence>